<dbReference type="EMBL" id="MLCO01000042">
    <property type="protein sequence ID" value="ONG56479.1"/>
    <property type="molecule type" value="Genomic_DNA"/>
</dbReference>
<gene>
    <name evidence="2" type="ORF">BKE38_05810</name>
</gene>
<proteinExistence type="predicted"/>
<dbReference type="Gene3D" id="3.10.180.10">
    <property type="entry name" value="2,3-Dihydroxybiphenyl 1,2-Dioxygenase, domain 1"/>
    <property type="match status" value="1"/>
</dbReference>
<feature type="domain" description="VOC" evidence="1">
    <location>
        <begin position="2"/>
        <end position="114"/>
    </location>
</feature>
<sequence length="120" mass="13019">MPLSRLVLYVRDVEATAAFYATHFGFRVERLEGDRIVELVPADGGAILMLHPAAKGQRPGQSLAKLVFDVADVEAFCRMAAERGLPFGPVHRADGYCFANAKDPAQNPISVSSRAYRQGG</sequence>
<name>A0A1V2H6T4_9PROT</name>
<dbReference type="OrthoDB" id="7849747at2"/>
<dbReference type="SUPFAM" id="SSF54593">
    <property type="entry name" value="Glyoxalase/Bleomycin resistance protein/Dihydroxybiphenyl dioxygenase"/>
    <property type="match status" value="1"/>
</dbReference>
<evidence type="ECO:0000313" key="3">
    <source>
        <dbReference type="Proteomes" id="UP000188879"/>
    </source>
</evidence>
<comment type="caution">
    <text evidence="2">The sequence shown here is derived from an EMBL/GenBank/DDBJ whole genome shotgun (WGS) entry which is preliminary data.</text>
</comment>
<protein>
    <submittedName>
        <fullName evidence="2">Glyoxalase</fullName>
    </submittedName>
</protein>
<evidence type="ECO:0000259" key="1">
    <source>
        <dbReference type="PROSITE" id="PS51819"/>
    </source>
</evidence>
<dbReference type="RefSeq" id="WP_076956441.1">
    <property type="nucleotide sequence ID" value="NZ_MLCO01000042.1"/>
</dbReference>
<dbReference type="InterPro" id="IPR029068">
    <property type="entry name" value="Glyas_Bleomycin-R_OHBP_Dase"/>
</dbReference>
<organism evidence="2 3">
    <name type="scientific">Teichococcus deserti</name>
    <dbReference type="NCBI Taxonomy" id="1817963"/>
    <lineage>
        <taxon>Bacteria</taxon>
        <taxon>Pseudomonadati</taxon>
        <taxon>Pseudomonadota</taxon>
        <taxon>Alphaproteobacteria</taxon>
        <taxon>Acetobacterales</taxon>
        <taxon>Roseomonadaceae</taxon>
        <taxon>Roseomonas</taxon>
    </lineage>
</organism>
<dbReference type="Proteomes" id="UP000188879">
    <property type="component" value="Unassembled WGS sequence"/>
</dbReference>
<dbReference type="AlphaFoldDB" id="A0A1V2H6T4"/>
<dbReference type="PROSITE" id="PS51819">
    <property type="entry name" value="VOC"/>
    <property type="match status" value="1"/>
</dbReference>
<dbReference type="Pfam" id="PF00903">
    <property type="entry name" value="Glyoxalase"/>
    <property type="match status" value="1"/>
</dbReference>
<keyword evidence="3" id="KW-1185">Reference proteome</keyword>
<reference evidence="2 3" key="1">
    <citation type="submission" date="2016-10" db="EMBL/GenBank/DDBJ databases">
        <title>Draft Genome sequence of Roseomonas sp. strain M3.</title>
        <authorList>
            <person name="Subhash Y."/>
            <person name="Lee S."/>
        </authorList>
    </citation>
    <scope>NUCLEOTIDE SEQUENCE [LARGE SCALE GENOMIC DNA]</scope>
    <source>
        <strain evidence="2 3">M3</strain>
    </source>
</reference>
<dbReference type="InterPro" id="IPR037523">
    <property type="entry name" value="VOC_core"/>
</dbReference>
<dbReference type="InterPro" id="IPR004360">
    <property type="entry name" value="Glyas_Fos-R_dOase_dom"/>
</dbReference>
<evidence type="ECO:0000313" key="2">
    <source>
        <dbReference type="EMBL" id="ONG56479.1"/>
    </source>
</evidence>
<accession>A0A1V2H6T4</accession>